<dbReference type="EMBL" id="CP001629">
    <property type="protein sequence ID" value="ACU88437.1"/>
    <property type="molecule type" value="Genomic_DNA"/>
</dbReference>
<dbReference type="KEGG" id="dba:Dbac_0310"/>
<dbReference type="STRING" id="525897.Dbac_0310"/>
<dbReference type="Proteomes" id="UP000002216">
    <property type="component" value="Chromosome"/>
</dbReference>
<dbReference type="NCBIfam" id="NF033939">
    <property type="entry name" value="DESULF_POR1"/>
    <property type="match status" value="1"/>
</dbReference>
<sequence length="439" mass="47993">MKRFTLVALVAALLFSMVTSASATELKVRGNFDVYGMWSSNLNDHDSDVADGDNYTTVQRMRTYFDYVANENLKAVLGFEFDNVWGAGEEANWGTDGKETLEVKHAYLDFIFPDTQIEVQAGLQYIALPSIFGNPVFDDDAAAITVAAPINDMFGVTVGYTRGTDMSNSFSDELLVSEGYDKDDVDMAFIATPVTLDGVSVTPYFGYAWLGQNSTKSFDANDDSTVWVVGANAALTMFDPLTFAADLIYGEGDSDAYETKGWYAALAASYKMDMLTATLFTTYATGYDEDTDEDDKLPTLAEGWGLTPYVGGDRAFIAANDSFGTDALGVGNDGTGLWVLGLVLDDISFVDKLSHKLVIAYAQGTSDEDATKPSGAAVKFTEEDDLWELWLVNKYMIYENLAAINELGYFQASSEVYEDATGDDLDSSYFATVGFQYKF</sequence>
<protein>
    <recommendedName>
        <fullName evidence="4">Porin</fullName>
    </recommendedName>
</protein>
<dbReference type="InterPro" id="IPR059232">
    <property type="entry name" value="Porin_put"/>
</dbReference>
<evidence type="ECO:0008006" key="4">
    <source>
        <dbReference type="Google" id="ProtNLM"/>
    </source>
</evidence>
<evidence type="ECO:0000313" key="3">
    <source>
        <dbReference type="Proteomes" id="UP000002216"/>
    </source>
</evidence>
<keyword evidence="3" id="KW-1185">Reference proteome</keyword>
<feature type="signal peptide" evidence="1">
    <location>
        <begin position="1"/>
        <end position="23"/>
    </location>
</feature>
<proteinExistence type="predicted"/>
<dbReference type="HOGENOM" id="CLU_042511_0_0_7"/>
<evidence type="ECO:0000313" key="2">
    <source>
        <dbReference type="EMBL" id="ACU88437.1"/>
    </source>
</evidence>
<name>C7LV95_DESBD</name>
<reference evidence="2 3" key="1">
    <citation type="journal article" date="2009" name="Stand. Genomic Sci.">
        <title>Complete genome sequence of Desulfomicrobium baculatum type strain (X).</title>
        <authorList>
            <person name="Copeland A."/>
            <person name="Spring S."/>
            <person name="Goker M."/>
            <person name="Schneider S."/>
            <person name="Lapidus A."/>
            <person name="Del Rio T.G."/>
            <person name="Tice H."/>
            <person name="Cheng J.F."/>
            <person name="Chen F."/>
            <person name="Nolan M."/>
            <person name="Bruce D."/>
            <person name="Goodwin L."/>
            <person name="Pitluck S."/>
            <person name="Ivanova N."/>
            <person name="Mavrommatis K."/>
            <person name="Ovchinnikova G."/>
            <person name="Pati A."/>
            <person name="Chen A."/>
            <person name="Palaniappan K."/>
            <person name="Land M."/>
            <person name="Hauser L."/>
            <person name="Chang Y.J."/>
            <person name="Jeffries C.C."/>
            <person name="Meincke L."/>
            <person name="Sims D."/>
            <person name="Brettin T."/>
            <person name="Detter J.C."/>
            <person name="Han C."/>
            <person name="Chain P."/>
            <person name="Bristow J."/>
            <person name="Eisen J.A."/>
            <person name="Markowitz V."/>
            <person name="Hugenholtz P."/>
            <person name="Kyrpides N.C."/>
            <person name="Klenk H.P."/>
            <person name="Lucas S."/>
        </authorList>
    </citation>
    <scope>NUCLEOTIDE SEQUENCE [LARGE SCALE GENOMIC DNA]</scope>
    <source>
        <strain evidence="3">DSM 4028 / VKM B-1378 / X</strain>
    </source>
</reference>
<dbReference type="AlphaFoldDB" id="C7LV95"/>
<dbReference type="RefSeq" id="WP_012805522.1">
    <property type="nucleotide sequence ID" value="NC_013173.1"/>
</dbReference>
<organism evidence="2 3">
    <name type="scientific">Desulfomicrobium baculatum (strain DSM 4028 / VKM B-1378 / X)</name>
    <name type="common">Desulfovibrio baculatus</name>
    <dbReference type="NCBI Taxonomy" id="525897"/>
    <lineage>
        <taxon>Bacteria</taxon>
        <taxon>Pseudomonadati</taxon>
        <taxon>Thermodesulfobacteriota</taxon>
        <taxon>Desulfovibrionia</taxon>
        <taxon>Desulfovibrionales</taxon>
        <taxon>Desulfomicrobiaceae</taxon>
        <taxon>Desulfomicrobium</taxon>
    </lineage>
</organism>
<evidence type="ECO:0000256" key="1">
    <source>
        <dbReference type="SAM" id="SignalP"/>
    </source>
</evidence>
<keyword evidence="1" id="KW-0732">Signal</keyword>
<feature type="chain" id="PRO_5002979466" description="Porin" evidence="1">
    <location>
        <begin position="24"/>
        <end position="439"/>
    </location>
</feature>
<gene>
    <name evidence="2" type="ordered locus">Dbac_0310</name>
</gene>
<dbReference type="SUPFAM" id="SSF56935">
    <property type="entry name" value="Porins"/>
    <property type="match status" value="1"/>
</dbReference>
<accession>C7LV95</accession>
<dbReference type="eggNOG" id="ENOG502ZCBE">
    <property type="taxonomic scope" value="Bacteria"/>
</dbReference>